<keyword evidence="6" id="KW-0963">Cytoplasm</keyword>
<dbReference type="InterPro" id="IPR015421">
    <property type="entry name" value="PyrdxlP-dep_Trfase_major"/>
</dbReference>
<comment type="cofactor">
    <cofactor evidence="1">
        <name>pyridoxal 5'-phosphate</name>
        <dbReference type="ChEBI" id="CHEBI:597326"/>
    </cofactor>
</comment>
<evidence type="ECO:0000256" key="2">
    <source>
        <dbReference type="ARBA" id="ARBA00003483"/>
    </source>
</evidence>
<dbReference type="InterPro" id="IPR015422">
    <property type="entry name" value="PyrdxlP-dep_Trfase_small"/>
</dbReference>
<dbReference type="EMBL" id="LT629792">
    <property type="protein sequence ID" value="SDU02994.1"/>
    <property type="molecule type" value="Genomic_DNA"/>
</dbReference>
<evidence type="ECO:0000313" key="17">
    <source>
        <dbReference type="EMBL" id="SDU02994.1"/>
    </source>
</evidence>
<dbReference type="InterPro" id="IPR000192">
    <property type="entry name" value="Aminotrans_V_dom"/>
</dbReference>
<keyword evidence="18" id="KW-1185">Reference proteome</keyword>
<dbReference type="PANTHER" id="PTHR21152:SF40">
    <property type="entry name" value="ALANINE--GLYOXYLATE AMINOTRANSFERASE"/>
    <property type="match status" value="1"/>
</dbReference>
<comment type="catalytic activity">
    <reaction evidence="15">
        <text>O-phospho-L-serine + 2-oxoglutarate = 3-phosphooxypyruvate + L-glutamate</text>
        <dbReference type="Rhea" id="RHEA:14329"/>
        <dbReference type="ChEBI" id="CHEBI:16810"/>
        <dbReference type="ChEBI" id="CHEBI:18110"/>
        <dbReference type="ChEBI" id="CHEBI:29985"/>
        <dbReference type="ChEBI" id="CHEBI:57524"/>
        <dbReference type="EC" id="2.6.1.52"/>
    </reaction>
</comment>
<evidence type="ECO:0000256" key="5">
    <source>
        <dbReference type="ARBA" id="ARBA00013030"/>
    </source>
</evidence>
<evidence type="ECO:0000256" key="10">
    <source>
        <dbReference type="ARBA" id="ARBA00022898"/>
    </source>
</evidence>
<evidence type="ECO:0000256" key="4">
    <source>
        <dbReference type="ARBA" id="ARBA00006904"/>
    </source>
</evidence>
<dbReference type="Proteomes" id="UP000198976">
    <property type="component" value="Chromosome I"/>
</dbReference>
<comment type="pathway">
    <text evidence="3">Amino-acid biosynthesis; L-serine biosynthesis; L-serine from 3-phospho-D-glycerate: step 2/3.</text>
</comment>
<evidence type="ECO:0000313" key="18">
    <source>
        <dbReference type="Proteomes" id="UP000198976"/>
    </source>
</evidence>
<feature type="domain" description="Aminotransferase class V" evidence="16">
    <location>
        <begin position="130"/>
        <end position="342"/>
    </location>
</feature>
<evidence type="ECO:0000256" key="13">
    <source>
        <dbReference type="ARBA" id="ARBA00031421"/>
    </source>
</evidence>
<keyword evidence="9" id="KW-0808">Transferase</keyword>
<sequence length="385" mass="41917">MTDQLDAQCPRIPDTLLPHDGRFGCGPSKIRTQQLDALMRPLIMGTSHRQQPVRSIVASIRSGLRDLFSLPEGWEVALGNGGSTTFWAVATTSLIRRRSAHAVFGEFGSKLADEAARAPHLAAPLIVKSEPGTVATLIDEGAVVHDSGEPIDVAAYPHHETSTGALSPLYRVNVDDCLTVVDATSIAGGVRVDLNNVDVYYFSPQKCFGSDGGLWVALLSPAAQERAERLHGDDARWMPQILDLSIACRNSSKDQTLNTPAIATLIMLDQQIQWMLAGGGLQVMEARCLESSDVLYQWADAHSHLTPFVSNAQWRSPVVVTVDCDDTVDAARVCRILRANGVVDVEPYRKLGRNQLRIGTFPSVESRDVRALTQCVDWVIDNTLA</sequence>
<evidence type="ECO:0000256" key="7">
    <source>
        <dbReference type="ARBA" id="ARBA00022576"/>
    </source>
</evidence>
<keyword evidence="11" id="KW-0664">Pyridoxine biosynthesis</keyword>
<accession>A0ABY0VA99</accession>
<name>A0ABY0VA99_9ACTO</name>
<gene>
    <name evidence="17" type="ORF">SAMN04489714_1727</name>
</gene>
<dbReference type="RefSeq" id="WP_092648821.1">
    <property type="nucleotide sequence ID" value="NZ_LT629792.1"/>
</dbReference>
<keyword evidence="12" id="KW-0718">Serine biosynthesis</keyword>
<evidence type="ECO:0000256" key="14">
    <source>
        <dbReference type="ARBA" id="ARBA00047630"/>
    </source>
</evidence>
<keyword evidence="10" id="KW-0663">Pyridoxal phosphate</keyword>
<comment type="catalytic activity">
    <reaction evidence="14">
        <text>4-(phosphooxy)-L-threonine + 2-oxoglutarate = (R)-3-hydroxy-2-oxo-4-phosphooxybutanoate + L-glutamate</text>
        <dbReference type="Rhea" id="RHEA:16573"/>
        <dbReference type="ChEBI" id="CHEBI:16810"/>
        <dbReference type="ChEBI" id="CHEBI:29985"/>
        <dbReference type="ChEBI" id="CHEBI:58452"/>
        <dbReference type="ChEBI" id="CHEBI:58538"/>
        <dbReference type="EC" id="2.6.1.52"/>
    </reaction>
</comment>
<reference evidence="17 18" key="1">
    <citation type="submission" date="2016-10" db="EMBL/GenBank/DDBJ databases">
        <authorList>
            <person name="Varghese N."/>
            <person name="Submissions S."/>
        </authorList>
    </citation>
    <scope>NUCLEOTIDE SEQUENCE [LARGE SCALE GENOMIC DNA]</scope>
    <source>
        <strain evidence="17 18">DSM 9169</strain>
    </source>
</reference>
<dbReference type="InterPro" id="IPR022278">
    <property type="entry name" value="Pser_aminoTfrase"/>
</dbReference>
<evidence type="ECO:0000256" key="12">
    <source>
        <dbReference type="ARBA" id="ARBA00023299"/>
    </source>
</evidence>
<dbReference type="PIRSF" id="PIRSF000525">
    <property type="entry name" value="SerC"/>
    <property type="match status" value="1"/>
</dbReference>
<dbReference type="EC" id="2.6.1.52" evidence="5"/>
<dbReference type="NCBIfam" id="TIGR01366">
    <property type="entry name" value="serC_3"/>
    <property type="match status" value="1"/>
</dbReference>
<evidence type="ECO:0000256" key="3">
    <source>
        <dbReference type="ARBA" id="ARBA00005099"/>
    </source>
</evidence>
<dbReference type="Gene3D" id="3.40.640.10">
    <property type="entry name" value="Type I PLP-dependent aspartate aminotransferase-like (Major domain)"/>
    <property type="match status" value="1"/>
</dbReference>
<evidence type="ECO:0000256" key="1">
    <source>
        <dbReference type="ARBA" id="ARBA00001933"/>
    </source>
</evidence>
<dbReference type="Gene3D" id="3.90.1150.10">
    <property type="entry name" value="Aspartate Aminotransferase, domain 1"/>
    <property type="match status" value="1"/>
</dbReference>
<dbReference type="InterPro" id="IPR006272">
    <property type="entry name" value="Pser_aminoTfrase_mycobac"/>
</dbReference>
<evidence type="ECO:0000256" key="9">
    <source>
        <dbReference type="ARBA" id="ARBA00022679"/>
    </source>
</evidence>
<comment type="function">
    <text evidence="2">Catalyzes the reversible conversion of 3-phosphohydroxypyruvate to phosphoserine and of 3-hydroxy-2-oxo-4-phosphonooxybutanoate to phosphohydroxythreonine.</text>
</comment>
<organism evidence="17 18">
    <name type="scientific">Schaalia radingae</name>
    <dbReference type="NCBI Taxonomy" id="131110"/>
    <lineage>
        <taxon>Bacteria</taxon>
        <taxon>Bacillati</taxon>
        <taxon>Actinomycetota</taxon>
        <taxon>Actinomycetes</taxon>
        <taxon>Actinomycetales</taxon>
        <taxon>Actinomycetaceae</taxon>
        <taxon>Schaalia</taxon>
    </lineage>
</organism>
<proteinExistence type="inferred from homology"/>
<dbReference type="Pfam" id="PF00266">
    <property type="entry name" value="Aminotran_5"/>
    <property type="match status" value="1"/>
</dbReference>
<keyword evidence="8" id="KW-0028">Amino-acid biosynthesis</keyword>
<dbReference type="PANTHER" id="PTHR21152">
    <property type="entry name" value="AMINOTRANSFERASE CLASS V"/>
    <property type="match status" value="1"/>
</dbReference>
<dbReference type="SUPFAM" id="SSF53383">
    <property type="entry name" value="PLP-dependent transferases"/>
    <property type="match status" value="1"/>
</dbReference>
<evidence type="ECO:0000256" key="8">
    <source>
        <dbReference type="ARBA" id="ARBA00022605"/>
    </source>
</evidence>
<evidence type="ECO:0000256" key="11">
    <source>
        <dbReference type="ARBA" id="ARBA00023096"/>
    </source>
</evidence>
<protein>
    <recommendedName>
        <fullName evidence="5">phosphoserine transaminase</fullName>
        <ecNumber evidence="5">2.6.1.52</ecNumber>
    </recommendedName>
    <alternativeName>
        <fullName evidence="13">Phosphohydroxythreonine aminotransferase</fullName>
    </alternativeName>
</protein>
<dbReference type="GO" id="GO:0008483">
    <property type="term" value="F:transaminase activity"/>
    <property type="evidence" value="ECO:0007669"/>
    <property type="project" value="UniProtKB-KW"/>
</dbReference>
<evidence type="ECO:0000256" key="6">
    <source>
        <dbReference type="ARBA" id="ARBA00022490"/>
    </source>
</evidence>
<comment type="similarity">
    <text evidence="4">Belongs to the class-V pyridoxal-phosphate-dependent aminotransferase family. SerC subfamily.</text>
</comment>
<keyword evidence="7 17" id="KW-0032">Aminotransferase</keyword>
<evidence type="ECO:0000259" key="16">
    <source>
        <dbReference type="Pfam" id="PF00266"/>
    </source>
</evidence>
<dbReference type="InterPro" id="IPR015424">
    <property type="entry name" value="PyrdxlP-dep_Trfase"/>
</dbReference>
<evidence type="ECO:0000256" key="15">
    <source>
        <dbReference type="ARBA" id="ARBA00049007"/>
    </source>
</evidence>